<keyword evidence="2" id="KW-0472">Membrane</keyword>
<evidence type="ECO:0000313" key="3">
    <source>
        <dbReference type="Proteomes" id="UP000504606"/>
    </source>
</evidence>
<keyword evidence="2" id="KW-1133">Transmembrane helix</keyword>
<dbReference type="AlphaFoldDB" id="A0A9C6XWI2"/>
<feature type="region of interest" description="Disordered" evidence="1">
    <location>
        <begin position="48"/>
        <end position="175"/>
    </location>
</feature>
<reference evidence="4" key="1">
    <citation type="submission" date="2025-08" db="UniProtKB">
        <authorList>
            <consortium name="RefSeq"/>
        </authorList>
    </citation>
    <scope>IDENTIFICATION</scope>
    <source>
        <tissue evidence="4">Whole organism</tissue>
    </source>
</reference>
<organism evidence="3 4">
    <name type="scientific">Frankliniella occidentalis</name>
    <name type="common">Western flower thrips</name>
    <name type="synonym">Euthrips occidentalis</name>
    <dbReference type="NCBI Taxonomy" id="133901"/>
    <lineage>
        <taxon>Eukaryota</taxon>
        <taxon>Metazoa</taxon>
        <taxon>Ecdysozoa</taxon>
        <taxon>Arthropoda</taxon>
        <taxon>Hexapoda</taxon>
        <taxon>Insecta</taxon>
        <taxon>Pterygota</taxon>
        <taxon>Neoptera</taxon>
        <taxon>Paraneoptera</taxon>
        <taxon>Thysanoptera</taxon>
        <taxon>Terebrantia</taxon>
        <taxon>Thripoidea</taxon>
        <taxon>Thripidae</taxon>
        <taxon>Frankliniella</taxon>
    </lineage>
</organism>
<name>A0A9C6XWI2_FRAOC</name>
<dbReference type="RefSeq" id="XP_052133226.1">
    <property type="nucleotide sequence ID" value="XM_052277266.1"/>
</dbReference>
<accession>A0A9C6XWI2</accession>
<feature type="compositionally biased region" description="Low complexity" evidence="1">
    <location>
        <begin position="190"/>
        <end position="215"/>
    </location>
</feature>
<gene>
    <name evidence="4" type="primary">LOC113211737</name>
</gene>
<feature type="region of interest" description="Disordered" evidence="1">
    <location>
        <begin position="276"/>
        <end position="295"/>
    </location>
</feature>
<feature type="region of interest" description="Disordered" evidence="1">
    <location>
        <begin position="190"/>
        <end position="219"/>
    </location>
</feature>
<feature type="transmembrane region" description="Helical" evidence="2">
    <location>
        <begin position="21"/>
        <end position="46"/>
    </location>
</feature>
<protein>
    <submittedName>
        <fullName evidence="4">Adhesive plaque matrix protein</fullName>
    </submittedName>
</protein>
<feature type="region of interest" description="Disordered" evidence="1">
    <location>
        <begin position="235"/>
        <end position="257"/>
    </location>
</feature>
<dbReference type="KEGG" id="foc:113211737"/>
<evidence type="ECO:0000313" key="4">
    <source>
        <dbReference type="RefSeq" id="XP_052133226.1"/>
    </source>
</evidence>
<feature type="compositionally biased region" description="Basic and acidic residues" evidence="1">
    <location>
        <begin position="235"/>
        <end position="244"/>
    </location>
</feature>
<evidence type="ECO:0000256" key="1">
    <source>
        <dbReference type="SAM" id="MobiDB-lite"/>
    </source>
</evidence>
<dbReference type="GeneID" id="113211737"/>
<dbReference type="OrthoDB" id="6507260at2759"/>
<keyword evidence="3" id="KW-1185">Reference proteome</keyword>
<evidence type="ECO:0000256" key="2">
    <source>
        <dbReference type="SAM" id="Phobius"/>
    </source>
</evidence>
<proteinExistence type="predicted"/>
<sequence>MYCERACERARERERGRECGSGVIGVSSRALIAVVVLLFLGGAAALPTPRTSAWRSQRSPKPQYAHPPESQPQFAHPPESQPQYAHPPESQPQFAHPPESQPQFAHPPESQPQYAHPLESQPQFAHPPESQHQFEVERPRFQPSQSYRRPLYRRGGPGQFNRPLKPRQFADEQQGVRHAFFKSFYPEPTTAGEVATSTTSTTAAPTTSTTTTTTMTPPPTDVHVVAMSVSTSVKKGSEDVHEGATVEEPPGSASVIHPVLLPPVSGPARFRADWEVRDEQTSPRPPAPQPRHALPQVYGMPEENYEVDEALSVLSNGRAHGRQPTATAPTADKVTESSPPPSPSSSTTAAQQDKEDGGKPSGYVVEGRNYRKYRVEEKTPDGFIVGEYGVVSHQDGSLRGVRYTADSTINPRLIYDALVKFLSL</sequence>
<feature type="region of interest" description="Disordered" evidence="1">
    <location>
        <begin position="318"/>
        <end position="365"/>
    </location>
</feature>
<keyword evidence="2" id="KW-0812">Transmembrane</keyword>
<feature type="compositionally biased region" description="Polar residues" evidence="1">
    <location>
        <begin position="49"/>
        <end position="60"/>
    </location>
</feature>
<dbReference type="Proteomes" id="UP000504606">
    <property type="component" value="Unplaced"/>
</dbReference>